<reference evidence="1" key="1">
    <citation type="submission" date="2019-05" db="EMBL/GenBank/DDBJ databases">
        <title>Annotation for the trematode Paragonimus heterotremus.</title>
        <authorList>
            <person name="Choi Y.-J."/>
        </authorList>
    </citation>
    <scope>NUCLEOTIDE SEQUENCE</scope>
    <source>
        <strain evidence="1">LC</strain>
    </source>
</reference>
<dbReference type="EMBL" id="LUCH01006311">
    <property type="protein sequence ID" value="KAF5397411.1"/>
    <property type="molecule type" value="Genomic_DNA"/>
</dbReference>
<organism evidence="1 2">
    <name type="scientific">Paragonimus heterotremus</name>
    <dbReference type="NCBI Taxonomy" id="100268"/>
    <lineage>
        <taxon>Eukaryota</taxon>
        <taxon>Metazoa</taxon>
        <taxon>Spiralia</taxon>
        <taxon>Lophotrochozoa</taxon>
        <taxon>Platyhelminthes</taxon>
        <taxon>Trematoda</taxon>
        <taxon>Digenea</taxon>
        <taxon>Plagiorchiida</taxon>
        <taxon>Troglotremata</taxon>
        <taxon>Troglotrematidae</taxon>
        <taxon>Paragonimus</taxon>
    </lineage>
</organism>
<name>A0A8J4T354_9TREM</name>
<comment type="caution">
    <text evidence="1">The sequence shown here is derived from an EMBL/GenBank/DDBJ whole genome shotgun (WGS) entry which is preliminary data.</text>
</comment>
<evidence type="ECO:0000313" key="2">
    <source>
        <dbReference type="Proteomes" id="UP000748531"/>
    </source>
</evidence>
<dbReference type="AlphaFoldDB" id="A0A8J4T354"/>
<sequence>MDSNPPSLNCPGYSPDILTNADVRGYSAASASATAHAQGEGAVASANAQAAIGLGLCPKDSQTPVLTSPTPLAASDIKRFESQVTSLQKRVASLEFQQNLIGTGLTLYITFRILRWLLRVLE</sequence>
<evidence type="ECO:0000313" key="1">
    <source>
        <dbReference type="EMBL" id="KAF5397411.1"/>
    </source>
</evidence>
<dbReference type="Proteomes" id="UP000748531">
    <property type="component" value="Unassembled WGS sequence"/>
</dbReference>
<accession>A0A8J4T354</accession>
<protein>
    <submittedName>
        <fullName evidence="1">Uncharacterized protein</fullName>
    </submittedName>
</protein>
<gene>
    <name evidence="1" type="ORF">PHET_09674</name>
</gene>
<proteinExistence type="predicted"/>
<keyword evidence="2" id="KW-1185">Reference proteome</keyword>
<dbReference type="OrthoDB" id="6261177at2759"/>